<proteinExistence type="predicted"/>
<protein>
    <submittedName>
        <fullName evidence="2">Uncharacterized protein</fullName>
    </submittedName>
</protein>
<dbReference type="Proteomes" id="UP000250140">
    <property type="component" value="Unassembled WGS sequence"/>
</dbReference>
<sequence length="154" mass="17241">MASIVQNVGGETVTRDPTTEGRLSITKPEGSSKFLLLNSQIDKVASEFINSGLGSREEAYMCIIPSLRTSSKLPDVHSAYNSARKSATTLRRKGDWKGAEKLLRWIRSSCSKTDVMALEKSQIDLGEFYRLALRSRKEKLIQLGFDGILWMLKQ</sequence>
<feature type="non-terminal residue" evidence="2">
    <location>
        <position position="154"/>
    </location>
</feature>
<gene>
    <name evidence="2" type="ORF">AOQ84DRAFT_303172</name>
</gene>
<name>A0A8E2EQX4_9PEZI</name>
<feature type="region of interest" description="Disordered" evidence="1">
    <location>
        <begin position="1"/>
        <end position="24"/>
    </location>
</feature>
<organism evidence="2 3">
    <name type="scientific">Glonium stellatum</name>
    <dbReference type="NCBI Taxonomy" id="574774"/>
    <lineage>
        <taxon>Eukaryota</taxon>
        <taxon>Fungi</taxon>
        <taxon>Dikarya</taxon>
        <taxon>Ascomycota</taxon>
        <taxon>Pezizomycotina</taxon>
        <taxon>Dothideomycetes</taxon>
        <taxon>Pleosporomycetidae</taxon>
        <taxon>Gloniales</taxon>
        <taxon>Gloniaceae</taxon>
        <taxon>Glonium</taxon>
    </lineage>
</organism>
<evidence type="ECO:0000313" key="3">
    <source>
        <dbReference type="Proteomes" id="UP000250140"/>
    </source>
</evidence>
<evidence type="ECO:0000256" key="1">
    <source>
        <dbReference type="SAM" id="MobiDB-lite"/>
    </source>
</evidence>
<keyword evidence="3" id="KW-1185">Reference proteome</keyword>
<evidence type="ECO:0000313" key="2">
    <source>
        <dbReference type="EMBL" id="OCL03241.1"/>
    </source>
</evidence>
<dbReference type="EMBL" id="KV750785">
    <property type="protein sequence ID" value="OCL03241.1"/>
    <property type="molecule type" value="Genomic_DNA"/>
</dbReference>
<accession>A0A8E2EQX4</accession>
<dbReference type="AlphaFoldDB" id="A0A8E2EQX4"/>
<reference evidence="2 3" key="1">
    <citation type="journal article" date="2016" name="Nat. Commun.">
        <title>Ectomycorrhizal ecology is imprinted in the genome of the dominant symbiotic fungus Cenococcum geophilum.</title>
        <authorList>
            <consortium name="DOE Joint Genome Institute"/>
            <person name="Peter M."/>
            <person name="Kohler A."/>
            <person name="Ohm R.A."/>
            <person name="Kuo A."/>
            <person name="Krutzmann J."/>
            <person name="Morin E."/>
            <person name="Arend M."/>
            <person name="Barry K.W."/>
            <person name="Binder M."/>
            <person name="Choi C."/>
            <person name="Clum A."/>
            <person name="Copeland A."/>
            <person name="Grisel N."/>
            <person name="Haridas S."/>
            <person name="Kipfer T."/>
            <person name="LaButti K."/>
            <person name="Lindquist E."/>
            <person name="Lipzen A."/>
            <person name="Maire R."/>
            <person name="Meier B."/>
            <person name="Mihaltcheva S."/>
            <person name="Molinier V."/>
            <person name="Murat C."/>
            <person name="Poggeler S."/>
            <person name="Quandt C.A."/>
            <person name="Sperisen C."/>
            <person name="Tritt A."/>
            <person name="Tisserant E."/>
            <person name="Crous P.W."/>
            <person name="Henrissat B."/>
            <person name="Nehls U."/>
            <person name="Egli S."/>
            <person name="Spatafora J.W."/>
            <person name="Grigoriev I.V."/>
            <person name="Martin F.M."/>
        </authorList>
    </citation>
    <scope>NUCLEOTIDE SEQUENCE [LARGE SCALE GENOMIC DNA]</scope>
    <source>
        <strain evidence="2 3">CBS 207.34</strain>
    </source>
</reference>